<evidence type="ECO:0000256" key="1">
    <source>
        <dbReference type="SAM" id="SignalP"/>
    </source>
</evidence>
<protein>
    <submittedName>
        <fullName evidence="2">Uncharacterized protein</fullName>
    </submittedName>
</protein>
<dbReference type="OrthoDB" id="7574520at2"/>
<reference evidence="2 3" key="1">
    <citation type="submission" date="2017-03" db="EMBL/GenBank/DDBJ databases">
        <title>Genome sequence of Sphingomonas dokdonensis DSM 21029.</title>
        <authorList>
            <person name="Poehlein A."/>
            <person name="Wuebbeler J.H."/>
            <person name="Steinbuechel A."/>
            <person name="Daniel R."/>
        </authorList>
    </citation>
    <scope>NUCLEOTIDE SEQUENCE [LARGE SCALE GENOMIC DNA]</scope>
    <source>
        <strain evidence="2 3">DSM 21029</strain>
    </source>
</reference>
<keyword evidence="3" id="KW-1185">Reference proteome</keyword>
<accession>A0A245ZMY4</accession>
<name>A0A245ZMY4_9SPHN</name>
<feature type="signal peptide" evidence="1">
    <location>
        <begin position="1"/>
        <end position="17"/>
    </location>
</feature>
<dbReference type="RefSeq" id="WP_088366486.1">
    <property type="nucleotide sequence ID" value="NZ_NBBI01000002.1"/>
</dbReference>
<dbReference type="Proteomes" id="UP000197290">
    <property type="component" value="Unassembled WGS sequence"/>
</dbReference>
<sequence>MIVALAVLLQASAPAPAVVEIRPAAQRTLSGRFACDASVYEVQVTSTPAAGTGATLDRLVIAGKPVDAGSLAEARRMLSRLSDVQSLDVRCRDDGAGELSIYGVHVAAGAAPRRARLRGVLHDGGASNLSVGVEQR</sequence>
<dbReference type="EMBL" id="NBBI01000002">
    <property type="protein sequence ID" value="OWK31099.1"/>
    <property type="molecule type" value="Genomic_DNA"/>
</dbReference>
<gene>
    <name evidence="2" type="ORF">SPDO_11040</name>
</gene>
<keyword evidence="1" id="KW-0732">Signal</keyword>
<evidence type="ECO:0000313" key="2">
    <source>
        <dbReference type="EMBL" id="OWK31099.1"/>
    </source>
</evidence>
<evidence type="ECO:0000313" key="3">
    <source>
        <dbReference type="Proteomes" id="UP000197290"/>
    </source>
</evidence>
<organism evidence="2 3">
    <name type="scientific">Sphingomonas dokdonensis</name>
    <dbReference type="NCBI Taxonomy" id="344880"/>
    <lineage>
        <taxon>Bacteria</taxon>
        <taxon>Pseudomonadati</taxon>
        <taxon>Pseudomonadota</taxon>
        <taxon>Alphaproteobacteria</taxon>
        <taxon>Sphingomonadales</taxon>
        <taxon>Sphingomonadaceae</taxon>
        <taxon>Sphingomonas</taxon>
    </lineage>
</organism>
<comment type="caution">
    <text evidence="2">The sequence shown here is derived from an EMBL/GenBank/DDBJ whole genome shotgun (WGS) entry which is preliminary data.</text>
</comment>
<proteinExistence type="predicted"/>
<feature type="chain" id="PRO_5012060339" evidence="1">
    <location>
        <begin position="18"/>
        <end position="136"/>
    </location>
</feature>
<dbReference type="AlphaFoldDB" id="A0A245ZMY4"/>